<dbReference type="InterPro" id="IPR041575">
    <property type="entry name" value="Rubredoxin_C"/>
</dbReference>
<keyword evidence="3" id="KW-0813">Transport</keyword>
<dbReference type="Gene3D" id="3.60.15.10">
    <property type="entry name" value="Ribonuclease Z/Hydroxyacylglutathione hydrolase-like"/>
    <property type="match status" value="1"/>
</dbReference>
<dbReference type="Pfam" id="PF18267">
    <property type="entry name" value="Rubredoxin_C"/>
    <property type="match status" value="1"/>
</dbReference>
<dbReference type="GO" id="GO:0010181">
    <property type="term" value="F:FMN binding"/>
    <property type="evidence" value="ECO:0007669"/>
    <property type="project" value="InterPro"/>
</dbReference>
<evidence type="ECO:0000313" key="9">
    <source>
        <dbReference type="EMBL" id="KAJ3439634.1"/>
    </source>
</evidence>
<dbReference type="InterPro" id="IPR051285">
    <property type="entry name" value="NADH_oxidoreductase_modular"/>
</dbReference>
<dbReference type="Gene3D" id="2.20.28.10">
    <property type="match status" value="1"/>
</dbReference>
<dbReference type="AlphaFoldDB" id="A0AAV7ZCJ3"/>
<dbReference type="PRINTS" id="PR00368">
    <property type="entry name" value="FADPNR"/>
</dbReference>
<dbReference type="SUPFAM" id="SSF51905">
    <property type="entry name" value="FAD/NAD(P)-binding domain"/>
    <property type="match status" value="1"/>
</dbReference>
<dbReference type="SUPFAM" id="SSF52218">
    <property type="entry name" value="Flavoproteins"/>
    <property type="match status" value="1"/>
</dbReference>
<dbReference type="Pfam" id="PF00258">
    <property type="entry name" value="Flavodoxin_1"/>
    <property type="match status" value="1"/>
</dbReference>
<dbReference type="PROSITE" id="PS50902">
    <property type="entry name" value="FLAVODOXIN_LIKE"/>
    <property type="match status" value="1"/>
</dbReference>
<evidence type="ECO:0000256" key="6">
    <source>
        <dbReference type="ARBA" id="ARBA00022982"/>
    </source>
</evidence>
<evidence type="ECO:0000256" key="1">
    <source>
        <dbReference type="ARBA" id="ARBA00001962"/>
    </source>
</evidence>
<evidence type="ECO:0000256" key="3">
    <source>
        <dbReference type="ARBA" id="ARBA00022448"/>
    </source>
</evidence>
<accession>A0AAV7ZCJ3</accession>
<dbReference type="Pfam" id="PF19583">
    <property type="entry name" value="ODP"/>
    <property type="match status" value="1"/>
</dbReference>
<dbReference type="CDD" id="cd07709">
    <property type="entry name" value="flavodiiron_proteins_MBL-fold"/>
    <property type="match status" value="1"/>
</dbReference>
<sequence>METKAFELKENLYWVGGLDPDLRIFDIVMTTEFGTSYNAYLLKGKKAIVLIETIKNKDKFLKKFVARVKSALKENEKITHIILNHTEPDHSGQLLELVQNKDIVDPKAKIYGTDQAIKYLTQIHNKPLNFIEAKDQEELDIGGYTLKFYRAPFLHWPDTMFTYCPELKTVFTCDFLGSHYSHDEITFDTLEGKKLENYWSSFWNYYVPIFGPYKPYVLKGLKTLKTLDVEMICVSHGPVLNGDFSKQLENYQVWSQEEALKDKIIVACVSAYGFTYEMAKQIVKGIESKGVEVQLYDMADTPKDKVLQEFGNAKGLILGTPTIVGEALPQIWDLALALNKVVHGNKRFCGCFGSYGWSGEGVQNIDQRFEQTKVLLPLEPLPINFRASEEDLIKCFKYGVNFAKAILKEEIDDDFKRKEKTDQVMGKKKRKKIRVPRDGRVRKWKCIVCGEIVLSVQCPEICNACGAGEEAFVLLGIVDNNIVMNTYSGSISIIGGGATAISAAKAIRERNKTCKITIFTMEKHWPYYRPIITKYFSDQTITKKSNFYLINKEWALENKVDIHFETQVVEIDKEKKVIKYSNIKDKETNEISYDKLIFATGAGNFCPFRDVKKINIMGIRDLDNVTQITDYIKTNKVKKATVIGGGLLGMEAAEGLIDLGLEVEIIEFAQRVMPRQLDSQGSSILQKLLESHGITIKTGCLAHELIQNEQGLTTGYKIKGSEQIHKTELIVFAIGVRSRVDLARQIGLEINRGIKVNDKMETSVQGIFAAGDCAEYDFQYQNWVSAIEQGKIAGLNAIEEKNSTYIRKSLPYSLNLFDTTVFSVGSIVEDKEIQTLSHTNNGSNYIKAFFKDEKIVGGIVIGKLETGLELKDAIEDALSIKQVVSIIF</sequence>
<dbReference type="PANTHER" id="PTHR32145">
    <property type="entry name" value="DIFLAVIN FLAVOPROTEIN A 2-RELATED"/>
    <property type="match status" value="1"/>
</dbReference>
<dbReference type="InterPro" id="IPR016156">
    <property type="entry name" value="FAD/NAD-linked_Rdtase_dimer_sf"/>
</dbReference>
<dbReference type="InterPro" id="IPR036866">
    <property type="entry name" value="RibonucZ/Hydroxyglut_hydro"/>
</dbReference>
<keyword evidence="4" id="KW-0285">Flavoprotein</keyword>
<dbReference type="InterPro" id="IPR029039">
    <property type="entry name" value="Flavoprotein-like_sf"/>
</dbReference>
<evidence type="ECO:0000256" key="2">
    <source>
        <dbReference type="ARBA" id="ARBA00001974"/>
    </source>
</evidence>
<dbReference type="Gene3D" id="3.40.50.360">
    <property type="match status" value="1"/>
</dbReference>
<dbReference type="SUPFAM" id="SSF56281">
    <property type="entry name" value="Metallo-hydrolase/oxidoreductase"/>
    <property type="match status" value="1"/>
</dbReference>
<dbReference type="EMBL" id="JANTQA010000032">
    <property type="protein sequence ID" value="KAJ3439634.1"/>
    <property type="molecule type" value="Genomic_DNA"/>
</dbReference>
<dbReference type="Gene3D" id="3.30.390.30">
    <property type="match status" value="1"/>
</dbReference>
<keyword evidence="7" id="KW-0408">Iron</keyword>
<evidence type="ECO:0000256" key="7">
    <source>
        <dbReference type="ARBA" id="ARBA00023004"/>
    </source>
</evidence>
<proteinExistence type="predicted"/>
<keyword evidence="5" id="KW-0274">FAD</keyword>
<dbReference type="Pfam" id="PF07992">
    <property type="entry name" value="Pyr_redox_2"/>
    <property type="match status" value="1"/>
</dbReference>
<evidence type="ECO:0000313" key="10">
    <source>
        <dbReference type="Proteomes" id="UP001146793"/>
    </source>
</evidence>
<evidence type="ECO:0000256" key="4">
    <source>
        <dbReference type="ARBA" id="ARBA00022630"/>
    </source>
</evidence>
<dbReference type="InterPro" id="IPR008254">
    <property type="entry name" value="Flavodoxin/NO_synth"/>
</dbReference>
<evidence type="ECO:0000256" key="5">
    <source>
        <dbReference type="ARBA" id="ARBA00022827"/>
    </source>
</evidence>
<dbReference type="SUPFAM" id="SSF57802">
    <property type="entry name" value="Rubredoxin-like"/>
    <property type="match status" value="1"/>
</dbReference>
<dbReference type="PRINTS" id="PR00469">
    <property type="entry name" value="PNDRDTASEII"/>
</dbReference>
<comment type="cofactor">
    <cofactor evidence="2">
        <name>FAD</name>
        <dbReference type="ChEBI" id="CHEBI:57692"/>
    </cofactor>
</comment>
<dbReference type="Proteomes" id="UP001146793">
    <property type="component" value="Unassembled WGS sequence"/>
</dbReference>
<keyword evidence="6" id="KW-0249">Electron transport</keyword>
<evidence type="ECO:0000259" key="8">
    <source>
        <dbReference type="PROSITE" id="PS50902"/>
    </source>
</evidence>
<dbReference type="SMART" id="SM00849">
    <property type="entry name" value="Lactamase_B"/>
    <property type="match status" value="1"/>
</dbReference>
<dbReference type="InterPro" id="IPR001279">
    <property type="entry name" value="Metallo-B-lactamas"/>
</dbReference>
<comment type="caution">
    <text evidence="9">The sequence shown here is derived from an EMBL/GenBank/DDBJ whole genome shotgun (WGS) entry which is preliminary data.</text>
</comment>
<comment type="cofactor">
    <cofactor evidence="1">
        <name>Fe cation</name>
        <dbReference type="ChEBI" id="CHEBI:24875"/>
    </cofactor>
</comment>
<dbReference type="InterPro" id="IPR045761">
    <property type="entry name" value="ODP_dom"/>
</dbReference>
<dbReference type="PANTHER" id="PTHR32145:SF11">
    <property type="entry name" value="DIFLAVIN FLAVOPROTEIN A 2-RELATED"/>
    <property type="match status" value="1"/>
</dbReference>
<dbReference type="InterPro" id="IPR036188">
    <property type="entry name" value="FAD/NAD-bd_sf"/>
</dbReference>
<reference evidence="9" key="1">
    <citation type="submission" date="2022-08" db="EMBL/GenBank/DDBJ databases">
        <title>Novel sulphate-reducing endosymbionts in the free-living metamonad Anaeramoeba.</title>
        <authorList>
            <person name="Jerlstrom-Hultqvist J."/>
            <person name="Cepicka I."/>
            <person name="Gallot-Lavallee L."/>
            <person name="Salas-Leiva D."/>
            <person name="Curtis B.A."/>
            <person name="Zahonova K."/>
            <person name="Pipaliya S."/>
            <person name="Dacks J."/>
            <person name="Roger A.J."/>
        </authorList>
    </citation>
    <scope>NUCLEOTIDE SEQUENCE</scope>
    <source>
        <strain evidence="9">Busselton2</strain>
    </source>
</reference>
<dbReference type="InterPro" id="IPR023753">
    <property type="entry name" value="FAD/NAD-binding_dom"/>
</dbReference>
<dbReference type="GO" id="GO:0016491">
    <property type="term" value="F:oxidoreductase activity"/>
    <property type="evidence" value="ECO:0007669"/>
    <property type="project" value="InterPro"/>
</dbReference>
<feature type="domain" description="Flavodoxin-like" evidence="8">
    <location>
        <begin position="264"/>
        <end position="403"/>
    </location>
</feature>
<dbReference type="Gene3D" id="3.50.50.60">
    <property type="entry name" value="FAD/NAD(P)-binding domain"/>
    <property type="match status" value="2"/>
</dbReference>
<gene>
    <name evidence="9" type="ORF">M0812_15670</name>
</gene>
<name>A0AAV7ZCJ3_9EUKA</name>
<organism evidence="9 10">
    <name type="scientific">Anaeramoeba flamelloides</name>
    <dbReference type="NCBI Taxonomy" id="1746091"/>
    <lineage>
        <taxon>Eukaryota</taxon>
        <taxon>Metamonada</taxon>
        <taxon>Anaeramoebidae</taxon>
        <taxon>Anaeramoeba</taxon>
    </lineage>
</organism>
<protein>
    <submittedName>
        <fullName evidence="9">Diflavin flavoprotein a 2-related</fullName>
    </submittedName>
</protein>